<organism evidence="8">
    <name type="scientific">Aphanomyces invadans</name>
    <dbReference type="NCBI Taxonomy" id="157072"/>
    <lineage>
        <taxon>Eukaryota</taxon>
        <taxon>Sar</taxon>
        <taxon>Stramenopiles</taxon>
        <taxon>Oomycota</taxon>
        <taxon>Saprolegniomycetes</taxon>
        <taxon>Saprolegniales</taxon>
        <taxon>Verrucalvaceae</taxon>
        <taxon>Aphanomyces</taxon>
    </lineage>
</organism>
<feature type="compositionally biased region" description="Basic residues" evidence="6">
    <location>
        <begin position="293"/>
        <end position="309"/>
    </location>
</feature>
<feature type="chain" id="PRO_5001537580" evidence="7">
    <location>
        <begin position="25"/>
        <end position="578"/>
    </location>
</feature>
<dbReference type="InterPro" id="IPR008758">
    <property type="entry name" value="Peptidase_S28"/>
</dbReference>
<feature type="compositionally biased region" description="Basic residues" evidence="6">
    <location>
        <begin position="558"/>
        <end position="570"/>
    </location>
</feature>
<evidence type="ECO:0000256" key="2">
    <source>
        <dbReference type="ARBA" id="ARBA00022670"/>
    </source>
</evidence>
<dbReference type="AlphaFoldDB" id="A0A024THE8"/>
<dbReference type="VEuPathDB" id="FungiDB:H310_12845"/>
<dbReference type="GO" id="GO:0006508">
    <property type="term" value="P:proteolysis"/>
    <property type="evidence" value="ECO:0007669"/>
    <property type="project" value="UniProtKB-KW"/>
</dbReference>
<dbReference type="GO" id="GO:0008239">
    <property type="term" value="F:dipeptidyl-peptidase activity"/>
    <property type="evidence" value="ECO:0007669"/>
    <property type="project" value="TreeGrafter"/>
</dbReference>
<dbReference type="InterPro" id="IPR029058">
    <property type="entry name" value="AB_hydrolase_fold"/>
</dbReference>
<dbReference type="GeneID" id="20089895"/>
<feature type="region of interest" description="Disordered" evidence="6">
    <location>
        <begin position="558"/>
        <end position="578"/>
    </location>
</feature>
<reference evidence="8" key="1">
    <citation type="submission" date="2013-12" db="EMBL/GenBank/DDBJ databases">
        <title>The Genome Sequence of Aphanomyces invadans NJM9701.</title>
        <authorList>
            <consortium name="The Broad Institute Genomics Platform"/>
            <person name="Russ C."/>
            <person name="Tyler B."/>
            <person name="van West P."/>
            <person name="Dieguez-Uribeondo J."/>
            <person name="Young S.K."/>
            <person name="Zeng Q."/>
            <person name="Gargeya S."/>
            <person name="Fitzgerald M."/>
            <person name="Abouelleil A."/>
            <person name="Alvarado L."/>
            <person name="Chapman S.B."/>
            <person name="Gainer-Dewar J."/>
            <person name="Goldberg J."/>
            <person name="Griggs A."/>
            <person name="Gujja S."/>
            <person name="Hansen M."/>
            <person name="Howarth C."/>
            <person name="Imamovic A."/>
            <person name="Ireland A."/>
            <person name="Larimer J."/>
            <person name="McCowan C."/>
            <person name="Murphy C."/>
            <person name="Pearson M."/>
            <person name="Poon T.W."/>
            <person name="Priest M."/>
            <person name="Roberts A."/>
            <person name="Saif S."/>
            <person name="Shea T."/>
            <person name="Sykes S."/>
            <person name="Wortman J."/>
            <person name="Nusbaum C."/>
            <person name="Birren B."/>
        </authorList>
    </citation>
    <scope>NUCLEOTIDE SEQUENCE [LARGE SCALE GENOMIC DNA]</scope>
    <source>
        <strain evidence="8">NJM9701</strain>
    </source>
</reference>
<dbReference type="RefSeq" id="XP_008878278.1">
    <property type="nucleotide sequence ID" value="XM_008880056.1"/>
</dbReference>
<evidence type="ECO:0000256" key="7">
    <source>
        <dbReference type="SAM" id="SignalP"/>
    </source>
</evidence>
<keyword evidence="5" id="KW-0325">Glycoprotein</keyword>
<proteinExistence type="inferred from homology"/>
<dbReference type="InterPro" id="IPR042269">
    <property type="entry name" value="Ser_carbopepase_S28_SKS"/>
</dbReference>
<keyword evidence="4" id="KW-0378">Hydrolase</keyword>
<feature type="signal peptide" evidence="7">
    <location>
        <begin position="1"/>
        <end position="24"/>
    </location>
</feature>
<dbReference type="SUPFAM" id="SSF53474">
    <property type="entry name" value="alpha/beta-Hydrolases"/>
    <property type="match status" value="1"/>
</dbReference>
<dbReference type="PANTHER" id="PTHR11010">
    <property type="entry name" value="PROTEASE S28 PRO-X CARBOXYPEPTIDASE-RELATED"/>
    <property type="match status" value="1"/>
</dbReference>
<evidence type="ECO:0000256" key="4">
    <source>
        <dbReference type="ARBA" id="ARBA00022801"/>
    </source>
</evidence>
<dbReference type="eggNOG" id="KOG2182">
    <property type="taxonomic scope" value="Eukaryota"/>
</dbReference>
<evidence type="ECO:0000256" key="3">
    <source>
        <dbReference type="ARBA" id="ARBA00022729"/>
    </source>
</evidence>
<comment type="similarity">
    <text evidence="1">Belongs to the peptidase S28 family.</text>
</comment>
<evidence type="ECO:0000313" key="8">
    <source>
        <dbReference type="EMBL" id="ETV93011.1"/>
    </source>
</evidence>
<evidence type="ECO:0000256" key="5">
    <source>
        <dbReference type="ARBA" id="ARBA00023180"/>
    </source>
</evidence>
<keyword evidence="3 7" id="KW-0732">Signal</keyword>
<feature type="region of interest" description="Disordered" evidence="6">
    <location>
        <begin position="290"/>
        <end position="311"/>
    </location>
</feature>
<evidence type="ECO:0000256" key="6">
    <source>
        <dbReference type="SAM" id="MobiDB-lite"/>
    </source>
</evidence>
<dbReference type="GO" id="GO:0070008">
    <property type="term" value="F:serine-type exopeptidase activity"/>
    <property type="evidence" value="ECO:0007669"/>
    <property type="project" value="InterPro"/>
</dbReference>
<name>A0A024THE8_9STRA</name>
<keyword evidence="2" id="KW-0645">Protease</keyword>
<dbReference type="Gene3D" id="3.40.50.1820">
    <property type="entry name" value="alpha/beta hydrolase"/>
    <property type="match status" value="1"/>
</dbReference>
<sequence>MARLRRAIALGAVVALAQWRPASAAIGTPFDPHESMRLQKDGPHLKKLDKAFESHLESAFDPHLNLDTIEEKYEKQGIYFDDVEPLKPHVFTKAVVNHYAKKPKYWRQRYYVNEEHWGGPGFPVFLMIGGEAPIQPSDVSHEMFYMNTLAIQHKALLLSVEHRYYGESNPTPDMTVENLEFLTIDQALKDLELFHSHVTTKYRTTDASKWIVFGGSYPGNLAVWFKQEYPHLAVGGIASSAPLLLMADYKEYMEVVSNDFTRVGGAACGESIRNAMQALDDAIVEALEAHPSSAKKKGSKKASKHRRGVRPTDHNATLYDVLTLCEPIANDMDAMVLESIVKNQFQGVAQYNDFNPVNIQATCEYFASVTTEKPLAQLAGFLAMASPTGCYMSTFSGSSGMSLMEQPSFTGTEFDGTSIERQWTYQRCTELGYTQSAGTDAPNDTNIFRPLQFTSFNLLGTKLCQHLFGHAFKFPNVDAANKRLRGNRPQVDNITFTNGNLDPWYAALTSNDMIGWAHGGCRGIRWGWWTPRRSTTRKTRSFLSTARRTAAICMRRKSMTRKPFKQRTSRSRPTSRCT</sequence>
<dbReference type="Gene3D" id="1.20.120.980">
    <property type="entry name" value="Serine carboxypeptidase S28, SKS domain"/>
    <property type="match status" value="1"/>
</dbReference>
<dbReference type="OrthoDB" id="1735038at2759"/>
<accession>A0A024THE8</accession>
<dbReference type="EMBL" id="KI913995">
    <property type="protein sequence ID" value="ETV93011.1"/>
    <property type="molecule type" value="Genomic_DNA"/>
</dbReference>
<protein>
    <submittedName>
        <fullName evidence="8">Uncharacterized protein</fullName>
    </submittedName>
</protein>
<evidence type="ECO:0000256" key="1">
    <source>
        <dbReference type="ARBA" id="ARBA00011079"/>
    </source>
</evidence>
<dbReference type="PANTHER" id="PTHR11010:SF38">
    <property type="entry name" value="LYSOSOMAL PRO-X CARBOXYPEPTIDASE"/>
    <property type="match status" value="1"/>
</dbReference>
<dbReference type="Pfam" id="PF05577">
    <property type="entry name" value="Peptidase_S28"/>
    <property type="match status" value="1"/>
</dbReference>
<gene>
    <name evidence="8" type="ORF">H310_12845</name>
</gene>